<keyword evidence="2" id="KW-0449">Lipoprotein</keyword>
<dbReference type="OrthoDB" id="6000523at2"/>
<dbReference type="RefSeq" id="WP_038612659.1">
    <property type="nucleotide sequence ID" value="NZ_CP009048.1"/>
</dbReference>
<dbReference type="eggNOG" id="ENOG50349JJ">
    <property type="taxonomic scope" value="Bacteria"/>
</dbReference>
<keyword evidence="5" id="KW-1185">Reference proteome</keyword>
<protein>
    <submittedName>
        <fullName evidence="2">Lipoprotein</fullName>
    </submittedName>
</protein>
<organism evidence="2 4">
    <name type="scientific">Pseudomonas alkylphenolica</name>
    <dbReference type="NCBI Taxonomy" id="237609"/>
    <lineage>
        <taxon>Bacteria</taxon>
        <taxon>Pseudomonadati</taxon>
        <taxon>Pseudomonadota</taxon>
        <taxon>Gammaproteobacteria</taxon>
        <taxon>Pseudomonadales</taxon>
        <taxon>Pseudomonadaceae</taxon>
        <taxon>Pseudomonas</taxon>
    </lineage>
</organism>
<dbReference type="EMBL" id="CP009048">
    <property type="protein sequence ID" value="AIL62502.1"/>
    <property type="molecule type" value="Genomic_DNA"/>
</dbReference>
<reference evidence="2" key="1">
    <citation type="submission" date="2014-07" db="EMBL/GenBank/DDBJ databases">
        <authorList>
            <person name="Lee K."/>
            <person name="Lim J.Y."/>
            <person name="Hwang I."/>
        </authorList>
    </citation>
    <scope>NUCLEOTIDE SEQUENCE [LARGE SCALE GENOMIC DNA]</scope>
    <source>
        <strain evidence="2">KL28</strain>
    </source>
</reference>
<evidence type="ECO:0000313" key="4">
    <source>
        <dbReference type="Proteomes" id="UP000028931"/>
    </source>
</evidence>
<dbReference type="Proteomes" id="UP000028931">
    <property type="component" value="Chromosome"/>
</dbReference>
<name>A0A077FAR2_9PSED</name>
<dbReference type="AlphaFoldDB" id="A0A077FAR2"/>
<accession>A0A077FAR2</accession>
<sequence>MRVVMAMVAAALLAGCASSAMEAARTQAPNKSFTSSKPADRVAQCIQFGWQDEAVFGVDASGYLEPGKQGGFTVYTREAESFADIQSQGANTAVSYYAKKDDSVALRRMAALATCL</sequence>
<keyword evidence="1" id="KW-0732">Signal</keyword>
<proteinExistence type="predicted"/>
<dbReference type="HOGENOM" id="CLU_142240_0_0_6"/>
<gene>
    <name evidence="3" type="ORF">GPJ81_16655</name>
    <name evidence="2" type="ORF">PSAKL28_33420</name>
</gene>
<dbReference type="Proteomes" id="UP000426235">
    <property type="component" value="Chromosome"/>
</dbReference>
<feature type="chain" id="PRO_5035983942" evidence="1">
    <location>
        <begin position="24"/>
        <end position="116"/>
    </location>
</feature>
<dbReference type="EMBL" id="CP046621">
    <property type="protein sequence ID" value="QGW78246.1"/>
    <property type="molecule type" value="Genomic_DNA"/>
</dbReference>
<evidence type="ECO:0000313" key="2">
    <source>
        <dbReference type="EMBL" id="AIL62502.1"/>
    </source>
</evidence>
<evidence type="ECO:0000313" key="5">
    <source>
        <dbReference type="Proteomes" id="UP000426235"/>
    </source>
</evidence>
<dbReference type="PROSITE" id="PS51257">
    <property type="entry name" value="PROKAR_LIPOPROTEIN"/>
    <property type="match status" value="1"/>
</dbReference>
<evidence type="ECO:0000256" key="1">
    <source>
        <dbReference type="SAM" id="SignalP"/>
    </source>
</evidence>
<reference evidence="3" key="2">
    <citation type="submission" date="2019-12" db="EMBL/GenBank/DDBJ databases">
        <title>Hybrid Genome Assemblies of two High G+C Isolates from Undergraduate Microbiology Courses.</title>
        <authorList>
            <person name="Ne Ville C.J."/>
            <person name="Enright D."/>
            <person name="Hernandez I."/>
            <person name="Dodsworth J."/>
            <person name="Orwin P.M."/>
        </authorList>
    </citation>
    <scope>NUCLEOTIDE SEQUENCE [LARGE SCALE GENOMIC DNA]</scope>
    <source>
        <strain evidence="3">Neo</strain>
    </source>
</reference>
<feature type="signal peptide" evidence="1">
    <location>
        <begin position="1"/>
        <end position="23"/>
    </location>
</feature>
<dbReference type="KEGG" id="palk:PSAKL28_33420"/>
<evidence type="ECO:0000313" key="3">
    <source>
        <dbReference type="EMBL" id="QGW78246.1"/>
    </source>
</evidence>